<organism evidence="3 4">
    <name type="scientific">Pontibacter lucknowensis</name>
    <dbReference type="NCBI Taxonomy" id="1077936"/>
    <lineage>
        <taxon>Bacteria</taxon>
        <taxon>Pseudomonadati</taxon>
        <taxon>Bacteroidota</taxon>
        <taxon>Cytophagia</taxon>
        <taxon>Cytophagales</taxon>
        <taxon>Hymenobacteraceae</taxon>
        <taxon>Pontibacter</taxon>
    </lineage>
</organism>
<gene>
    <name evidence="3" type="ORF">SAMN05421545_1899</name>
</gene>
<name>A0A1N6X384_9BACT</name>
<dbReference type="STRING" id="1077936.SAMN05421545_1899"/>
<protein>
    <submittedName>
        <fullName evidence="3">Nucleotide-binding universal stress protein, UspA family</fullName>
    </submittedName>
</protein>
<proteinExistence type="inferred from homology"/>
<dbReference type="OrthoDB" id="9788959at2"/>
<evidence type="ECO:0000259" key="2">
    <source>
        <dbReference type="Pfam" id="PF00582"/>
    </source>
</evidence>
<keyword evidence="4" id="KW-1185">Reference proteome</keyword>
<dbReference type="Gene3D" id="3.40.50.12370">
    <property type="match status" value="1"/>
</dbReference>
<reference evidence="4" key="1">
    <citation type="submission" date="2017-01" db="EMBL/GenBank/DDBJ databases">
        <authorList>
            <person name="Varghese N."/>
            <person name="Submissions S."/>
        </authorList>
    </citation>
    <scope>NUCLEOTIDE SEQUENCE [LARGE SCALE GENOMIC DNA]</scope>
    <source>
        <strain evidence="4">DM9</strain>
    </source>
</reference>
<accession>A0A1N6X384</accession>
<dbReference type="EMBL" id="FTNM01000002">
    <property type="protein sequence ID" value="SIQ96745.1"/>
    <property type="molecule type" value="Genomic_DNA"/>
</dbReference>
<dbReference type="AlphaFoldDB" id="A0A1N6X384"/>
<dbReference type="CDD" id="cd00293">
    <property type="entry name" value="USP-like"/>
    <property type="match status" value="1"/>
</dbReference>
<evidence type="ECO:0000313" key="4">
    <source>
        <dbReference type="Proteomes" id="UP000185924"/>
    </source>
</evidence>
<dbReference type="SUPFAM" id="SSF52402">
    <property type="entry name" value="Adenine nucleotide alpha hydrolases-like"/>
    <property type="match status" value="1"/>
</dbReference>
<dbReference type="PRINTS" id="PR01438">
    <property type="entry name" value="UNVRSLSTRESS"/>
</dbReference>
<dbReference type="PANTHER" id="PTHR46268:SF6">
    <property type="entry name" value="UNIVERSAL STRESS PROTEIN UP12"/>
    <property type="match status" value="1"/>
</dbReference>
<evidence type="ECO:0000313" key="3">
    <source>
        <dbReference type="EMBL" id="SIQ96745.1"/>
    </source>
</evidence>
<dbReference type="InterPro" id="IPR006016">
    <property type="entry name" value="UspA"/>
</dbReference>
<feature type="domain" description="UspA" evidence="2">
    <location>
        <begin position="3"/>
        <end position="146"/>
    </location>
</feature>
<dbReference type="Pfam" id="PF00582">
    <property type="entry name" value="Usp"/>
    <property type="match status" value="1"/>
</dbReference>
<dbReference type="PANTHER" id="PTHR46268">
    <property type="entry name" value="STRESS RESPONSE PROTEIN NHAX"/>
    <property type="match status" value="1"/>
</dbReference>
<sequence length="282" mass="31455">MLRILAPTDFSTDGYNATLVAMQLARALTAEVVFVHAMAKPPVPAASPESLFRSVYSEEMRKTQVRLLDEAQHLLDILDLRHAEVRYKTLVVPTPFADAMLQVIASENIDLVVMGSRGSSQLKQILIGSNTLELMRLSPVPLLVIPSYDVFDGFDNITILLEQMKLPERAGIEMLDSIAQTYNAMLHFLILTKDGQQVQDVSELQDQHSSWQHVLTRPHTTNLLADSEAPTGMRAHMAATNSSLVVLMPEKLSIWEILFSKNLSEELAVRAHMPLLILPHKV</sequence>
<evidence type="ECO:0000256" key="1">
    <source>
        <dbReference type="ARBA" id="ARBA00008791"/>
    </source>
</evidence>
<dbReference type="Proteomes" id="UP000185924">
    <property type="component" value="Unassembled WGS sequence"/>
</dbReference>
<comment type="similarity">
    <text evidence="1">Belongs to the universal stress protein A family.</text>
</comment>
<dbReference type="RefSeq" id="WP_076421890.1">
    <property type="nucleotide sequence ID" value="NZ_FTNM01000002.1"/>
</dbReference>
<dbReference type="InterPro" id="IPR006015">
    <property type="entry name" value="Universal_stress_UspA"/>
</dbReference>